<comment type="caution">
    <text evidence="2">The sequence shown here is derived from an EMBL/GenBank/DDBJ whole genome shotgun (WGS) entry which is preliminary data.</text>
</comment>
<protein>
    <recommendedName>
        <fullName evidence="4">HTH cro/C1-type domain-containing protein</fullName>
    </recommendedName>
</protein>
<dbReference type="PANTHER" id="PTHR34475:SF1">
    <property type="entry name" value="CYTOSKELETON PROTEIN RODZ"/>
    <property type="match status" value="1"/>
</dbReference>
<dbReference type="InterPro" id="IPR050400">
    <property type="entry name" value="Bact_Cytoskel_RodZ"/>
</dbReference>
<keyword evidence="1" id="KW-0812">Transmembrane</keyword>
<dbReference type="EMBL" id="PFSY01000041">
    <property type="protein sequence ID" value="PJC02163.1"/>
    <property type="molecule type" value="Genomic_DNA"/>
</dbReference>
<evidence type="ECO:0000313" key="2">
    <source>
        <dbReference type="EMBL" id="PJC02163.1"/>
    </source>
</evidence>
<organism evidence="2 3">
    <name type="scientific">Candidatus Komeilibacteria bacterium CG_4_9_14_0_8_um_filter_36_9</name>
    <dbReference type="NCBI Taxonomy" id="1974473"/>
    <lineage>
        <taxon>Bacteria</taxon>
        <taxon>Candidatus Komeiliibacteriota</taxon>
    </lineage>
</organism>
<keyword evidence="1" id="KW-1133">Transmembrane helix</keyword>
<dbReference type="GO" id="GO:0003677">
    <property type="term" value="F:DNA binding"/>
    <property type="evidence" value="ECO:0007669"/>
    <property type="project" value="InterPro"/>
</dbReference>
<sequence length="145" mass="17236">MNSFITKKIVSHQTVPETLRNARFDKEDELIDIARKIKIQEHYLAALEDGAYEKIPGDIYARQWLKAYGQYLNLDTRWLIKEYEREKGVQMQFLDFKKYNQEKKHWLFWLTPKTIKIVGLAIITIAFASYLGMEIRNILQPPMLV</sequence>
<evidence type="ECO:0000313" key="3">
    <source>
        <dbReference type="Proteomes" id="UP000230136"/>
    </source>
</evidence>
<dbReference type="PANTHER" id="PTHR34475">
    <property type="match status" value="1"/>
</dbReference>
<keyword evidence="1" id="KW-0472">Membrane</keyword>
<gene>
    <name evidence="2" type="ORF">CO073_00940</name>
</gene>
<dbReference type="InterPro" id="IPR010982">
    <property type="entry name" value="Lambda_DNA-bd_dom_sf"/>
</dbReference>
<dbReference type="AlphaFoldDB" id="A0A2M8DS09"/>
<proteinExistence type="predicted"/>
<name>A0A2M8DS09_9BACT</name>
<dbReference type="Pfam" id="PF13413">
    <property type="entry name" value="HTH_25"/>
    <property type="match status" value="1"/>
</dbReference>
<dbReference type="Proteomes" id="UP000230136">
    <property type="component" value="Unassembled WGS sequence"/>
</dbReference>
<feature type="transmembrane region" description="Helical" evidence="1">
    <location>
        <begin position="106"/>
        <end position="133"/>
    </location>
</feature>
<evidence type="ECO:0008006" key="4">
    <source>
        <dbReference type="Google" id="ProtNLM"/>
    </source>
</evidence>
<evidence type="ECO:0000256" key="1">
    <source>
        <dbReference type="SAM" id="Phobius"/>
    </source>
</evidence>
<dbReference type="Gene3D" id="1.10.260.40">
    <property type="entry name" value="lambda repressor-like DNA-binding domains"/>
    <property type="match status" value="1"/>
</dbReference>
<reference evidence="3" key="1">
    <citation type="submission" date="2017-09" db="EMBL/GenBank/DDBJ databases">
        <title>Depth-based differentiation of microbial function through sediment-hosted aquifers and enrichment of novel symbionts in the deep terrestrial subsurface.</title>
        <authorList>
            <person name="Probst A.J."/>
            <person name="Ladd B."/>
            <person name="Jarett J.K."/>
            <person name="Geller-Mcgrath D.E."/>
            <person name="Sieber C.M.K."/>
            <person name="Emerson J.B."/>
            <person name="Anantharaman K."/>
            <person name="Thomas B.C."/>
            <person name="Malmstrom R."/>
            <person name="Stieglmeier M."/>
            <person name="Klingl A."/>
            <person name="Woyke T."/>
            <person name="Ryan C.M."/>
            <person name="Banfield J.F."/>
        </authorList>
    </citation>
    <scope>NUCLEOTIDE SEQUENCE [LARGE SCALE GENOMIC DNA]</scope>
</reference>
<feature type="non-terminal residue" evidence="2">
    <location>
        <position position="145"/>
    </location>
</feature>
<accession>A0A2M8DS09</accession>